<reference evidence="1 2" key="1">
    <citation type="submission" date="2020-10" db="EMBL/GenBank/DDBJ databases">
        <title>Bacillus sp. HD4P25, an endophyte from a halophyte.</title>
        <authorList>
            <person name="Sun J.-Q."/>
        </authorList>
    </citation>
    <scope>NUCLEOTIDE SEQUENCE [LARGE SCALE GENOMIC DNA]</scope>
    <source>
        <strain evidence="1 2">YIM 93174</strain>
    </source>
</reference>
<keyword evidence="2" id="KW-1185">Reference proteome</keyword>
<accession>A0ABR9QG56</accession>
<organism evidence="1 2">
    <name type="scientific">Litchfieldia luteola</name>
    <dbReference type="NCBI Taxonomy" id="682179"/>
    <lineage>
        <taxon>Bacteria</taxon>
        <taxon>Bacillati</taxon>
        <taxon>Bacillota</taxon>
        <taxon>Bacilli</taxon>
        <taxon>Bacillales</taxon>
        <taxon>Bacillaceae</taxon>
        <taxon>Litchfieldia</taxon>
    </lineage>
</organism>
<sequence>MIPVPSTLEGKTYQLYKLEKELKPLGYTIGDGWEYDHGYFDYKIDDEVGYQFLRVPFEAVDGQLDSQGTTVQLGRPFLLSHKYQIGLDDHVESDMDFFSAAVDQFQEPQDPDASFPEKYIDLGKSLVKELETILADD</sequence>
<evidence type="ECO:0000313" key="2">
    <source>
        <dbReference type="Proteomes" id="UP001516662"/>
    </source>
</evidence>
<dbReference type="Proteomes" id="UP001516662">
    <property type="component" value="Unassembled WGS sequence"/>
</dbReference>
<gene>
    <name evidence="1" type="ORF">IMZ08_05280</name>
</gene>
<dbReference type="EMBL" id="JADCLJ010000009">
    <property type="protein sequence ID" value="MBE4907476.1"/>
    <property type="molecule type" value="Genomic_DNA"/>
</dbReference>
<dbReference type="RefSeq" id="WP_193534951.1">
    <property type="nucleotide sequence ID" value="NZ_JADCLJ010000009.1"/>
</dbReference>
<dbReference type="Pfam" id="PF08868">
    <property type="entry name" value="YugN"/>
    <property type="match status" value="1"/>
</dbReference>
<dbReference type="SUPFAM" id="SSF160755">
    <property type="entry name" value="YugN-like"/>
    <property type="match status" value="1"/>
</dbReference>
<dbReference type="InterPro" id="IPR014967">
    <property type="entry name" value="Uncharacterised_YugN-like"/>
</dbReference>
<evidence type="ECO:0000313" key="1">
    <source>
        <dbReference type="EMBL" id="MBE4907476.1"/>
    </source>
</evidence>
<dbReference type="InterPro" id="IPR036491">
    <property type="entry name" value="YugN-like_sf"/>
</dbReference>
<protein>
    <submittedName>
        <fullName evidence="1">YugN-like family protein</fullName>
    </submittedName>
</protein>
<name>A0ABR9QG56_9BACI</name>
<dbReference type="Gene3D" id="3.30.310.100">
    <property type="entry name" value="YugN-like"/>
    <property type="match status" value="1"/>
</dbReference>
<proteinExistence type="predicted"/>
<comment type="caution">
    <text evidence="1">The sequence shown here is derived from an EMBL/GenBank/DDBJ whole genome shotgun (WGS) entry which is preliminary data.</text>
</comment>